<dbReference type="InterPro" id="IPR036942">
    <property type="entry name" value="Beta-barrel_TonB_sf"/>
</dbReference>
<keyword evidence="6 14" id="KW-0732">Signal</keyword>
<evidence type="ECO:0000256" key="6">
    <source>
        <dbReference type="ARBA" id="ARBA00022729"/>
    </source>
</evidence>
<dbReference type="Pfam" id="PF07715">
    <property type="entry name" value="Plug"/>
    <property type="match status" value="1"/>
</dbReference>
<dbReference type="GO" id="GO:0009279">
    <property type="term" value="C:cell outer membrane"/>
    <property type="evidence" value="ECO:0007669"/>
    <property type="project" value="UniProtKB-SubCell"/>
</dbReference>
<evidence type="ECO:0000256" key="11">
    <source>
        <dbReference type="ARBA" id="ARBA00023237"/>
    </source>
</evidence>
<evidence type="ECO:0000256" key="7">
    <source>
        <dbReference type="ARBA" id="ARBA00023004"/>
    </source>
</evidence>
<dbReference type="InterPro" id="IPR000531">
    <property type="entry name" value="Beta-barrel_TonB"/>
</dbReference>
<dbReference type="SUPFAM" id="SSF56935">
    <property type="entry name" value="Porins"/>
    <property type="match status" value="1"/>
</dbReference>
<keyword evidence="17" id="KW-0675">Receptor</keyword>
<keyword evidence="9 13" id="KW-0798">TonB box</keyword>
<reference evidence="17 18" key="1">
    <citation type="journal article" date="2017" name="DNA Res.">
        <title>Complete genome sequence and expression profile of the commercial lytic enzyme producer Lysobacter enzymogenes M497-1.</title>
        <authorList>
            <person name="Takami H."/>
            <person name="Toyoda A."/>
            <person name="Uchiyama I."/>
            <person name="Itoh T."/>
            <person name="Takaki Y."/>
            <person name="Arai W."/>
            <person name="Nishi S."/>
            <person name="Kawai M."/>
            <person name="Shinya K."/>
            <person name="Ikeda H."/>
        </authorList>
    </citation>
    <scope>NUCLEOTIDE SEQUENCE [LARGE SCALE GENOMIC DNA]</scope>
    <source>
        <strain evidence="17 18">M497-1</strain>
    </source>
</reference>
<evidence type="ECO:0000256" key="3">
    <source>
        <dbReference type="ARBA" id="ARBA00022452"/>
    </source>
</evidence>
<dbReference type="PANTHER" id="PTHR32552:SF89">
    <property type="entry name" value="CATECHOLATE SIDEROPHORE RECEPTOR FIU"/>
    <property type="match status" value="1"/>
</dbReference>
<dbReference type="Gene3D" id="2.40.170.20">
    <property type="entry name" value="TonB-dependent receptor, beta-barrel domain"/>
    <property type="match status" value="1"/>
</dbReference>
<keyword evidence="3 12" id="KW-1134">Transmembrane beta strand</keyword>
<proteinExistence type="inferred from homology"/>
<dbReference type="GO" id="GO:0015344">
    <property type="term" value="F:siderophore uptake transmembrane transporter activity"/>
    <property type="evidence" value="ECO:0007669"/>
    <property type="project" value="TreeGrafter"/>
</dbReference>
<gene>
    <name evidence="17" type="ORF">LEN_2267</name>
</gene>
<feature type="domain" description="TonB-dependent receptor plug" evidence="16">
    <location>
        <begin position="79"/>
        <end position="190"/>
    </location>
</feature>
<dbReference type="InterPro" id="IPR012910">
    <property type="entry name" value="Plug_dom"/>
</dbReference>
<evidence type="ECO:0000256" key="14">
    <source>
        <dbReference type="SAM" id="SignalP"/>
    </source>
</evidence>
<evidence type="ECO:0000313" key="18">
    <source>
        <dbReference type="Proteomes" id="UP000218824"/>
    </source>
</evidence>
<feature type="domain" description="TonB-dependent receptor-like beta-barrel" evidence="15">
    <location>
        <begin position="411"/>
        <end position="775"/>
    </location>
</feature>
<comment type="subcellular location">
    <subcellularLocation>
        <location evidence="1 12">Cell outer membrane</location>
        <topology evidence="1 12">Multi-pass membrane protein</topology>
    </subcellularLocation>
</comment>
<evidence type="ECO:0000256" key="8">
    <source>
        <dbReference type="ARBA" id="ARBA00023065"/>
    </source>
</evidence>
<evidence type="ECO:0000259" key="16">
    <source>
        <dbReference type="Pfam" id="PF07715"/>
    </source>
</evidence>
<keyword evidence="2 12" id="KW-0813">Transport</keyword>
<dbReference type="Gene3D" id="2.170.130.10">
    <property type="entry name" value="TonB-dependent receptor, plug domain"/>
    <property type="match status" value="1"/>
</dbReference>
<feature type="signal peptide" evidence="14">
    <location>
        <begin position="1"/>
        <end position="42"/>
    </location>
</feature>
<dbReference type="InterPro" id="IPR037066">
    <property type="entry name" value="Plug_dom_sf"/>
</dbReference>
<evidence type="ECO:0000259" key="15">
    <source>
        <dbReference type="Pfam" id="PF00593"/>
    </source>
</evidence>
<evidence type="ECO:0000256" key="10">
    <source>
        <dbReference type="ARBA" id="ARBA00023136"/>
    </source>
</evidence>
<sequence>MGGENNMQHAAHTQGTHTQNRLMRYALSAAIAAILAPGYALAQDAQPAPAAQAAPASDSATTLDAVVVSGTARFKGVRKRDASFSITTASLEQIQEAVPLSTADALKVVPGIWAESAGGSTGANIFVRGMPSEGDAPFVTVQMDGAPLFPPPTLSFLENSTLFRMDDTIERMEVLRGGPSPIFSNGQPGATVNFIQKKGGEEPAGSVRLGLGSDGFRRVDLFNSGKLADGWYYSVGGFYRTTDGVRDTQFPADKGGQLSATLTHSWDSGEITVYARHTDDKNAFFTPIPLLSRNNGSSLSSFPGLDAQTGTLLGNDFRHITIPTGRGTSISRDLADGRGINLDVFGASMDFYVGDWTISDRVNFVTGSAPTNGLFTGASPQTLSSFIAGYGSAGTATYVNGGGAVDPNQQVLTAGFWVVDKEIESFTNDLRFSKDLFEGNTLTAGIYFAKYSSKDTWYLGNNMLLTAQNNARRINLTLADGRQVTRDGFTGTSFFSLRGDYDGQNTAVFVADEWQVNERLRLDGGIRYEWQQVDGTVHDTATVDLDGNPNTLYDNATSISLPSTRRIDQDDKHFSWTLGANYKLTDNSSVFARANSGYKLPAFDNLRDGNTKVQEIDQYELGFKSGGQSYDLYLTAFYNKFTNSPFQAFLEDGTNFTTVGDSRAYGVEVEGAWRPVGGLELALTGVWLDAKYENYREFTGNQVMRQPKQQFRFTPSYYWTLPFGDLKVFATYSRIGDRYADLANTQKLPSYHTLDVGANLHAGDNWEFALTGSNVSNELGLTEGNVRVPGAATGGVFMGRPIAGRSYLFSAAYKW</sequence>
<evidence type="ECO:0000256" key="4">
    <source>
        <dbReference type="ARBA" id="ARBA00022496"/>
    </source>
</evidence>
<evidence type="ECO:0000256" key="1">
    <source>
        <dbReference type="ARBA" id="ARBA00004571"/>
    </source>
</evidence>
<keyword evidence="8" id="KW-0406">Ion transport</keyword>
<dbReference type="Pfam" id="PF00593">
    <property type="entry name" value="TonB_dep_Rec_b-barrel"/>
    <property type="match status" value="1"/>
</dbReference>
<keyword evidence="7" id="KW-0408">Iron</keyword>
<organism evidence="17 18">
    <name type="scientific">Lysobacter enzymogenes</name>
    <dbReference type="NCBI Taxonomy" id="69"/>
    <lineage>
        <taxon>Bacteria</taxon>
        <taxon>Pseudomonadati</taxon>
        <taxon>Pseudomonadota</taxon>
        <taxon>Gammaproteobacteria</taxon>
        <taxon>Lysobacterales</taxon>
        <taxon>Lysobacteraceae</taxon>
        <taxon>Lysobacter</taxon>
    </lineage>
</organism>
<protein>
    <submittedName>
        <fullName evidence="17">TonB-dependent outer membrane receptor</fullName>
    </submittedName>
</protein>
<keyword evidence="11 12" id="KW-0998">Cell outer membrane</keyword>
<evidence type="ECO:0000313" key="17">
    <source>
        <dbReference type="EMBL" id="BAV97754.1"/>
    </source>
</evidence>
<keyword evidence="5 12" id="KW-0812">Transmembrane</keyword>
<comment type="similarity">
    <text evidence="12 13">Belongs to the TonB-dependent receptor family.</text>
</comment>
<keyword evidence="10 12" id="KW-0472">Membrane</keyword>
<dbReference type="PROSITE" id="PS52016">
    <property type="entry name" value="TONB_DEPENDENT_REC_3"/>
    <property type="match status" value="1"/>
</dbReference>
<evidence type="ECO:0000256" key="13">
    <source>
        <dbReference type="RuleBase" id="RU003357"/>
    </source>
</evidence>
<accession>A0AAU9AGF4</accession>
<evidence type="ECO:0000256" key="12">
    <source>
        <dbReference type="PROSITE-ProRule" id="PRU01360"/>
    </source>
</evidence>
<dbReference type="EMBL" id="AP014940">
    <property type="protein sequence ID" value="BAV97754.1"/>
    <property type="molecule type" value="Genomic_DNA"/>
</dbReference>
<dbReference type="InterPro" id="IPR039426">
    <property type="entry name" value="TonB-dep_rcpt-like"/>
</dbReference>
<feature type="chain" id="PRO_5043336395" evidence="14">
    <location>
        <begin position="43"/>
        <end position="815"/>
    </location>
</feature>
<keyword evidence="4" id="KW-0410">Iron transport</keyword>
<evidence type="ECO:0000256" key="5">
    <source>
        <dbReference type="ARBA" id="ARBA00022692"/>
    </source>
</evidence>
<dbReference type="PANTHER" id="PTHR32552">
    <property type="entry name" value="FERRICHROME IRON RECEPTOR-RELATED"/>
    <property type="match status" value="1"/>
</dbReference>
<dbReference type="KEGG" id="lem:LEN_2267"/>
<evidence type="ECO:0000256" key="2">
    <source>
        <dbReference type="ARBA" id="ARBA00022448"/>
    </source>
</evidence>
<dbReference type="AlphaFoldDB" id="A0AAU9AGF4"/>
<evidence type="ECO:0000256" key="9">
    <source>
        <dbReference type="ARBA" id="ARBA00023077"/>
    </source>
</evidence>
<name>A0AAU9AGF4_LYSEN</name>
<dbReference type="Proteomes" id="UP000218824">
    <property type="component" value="Chromosome"/>
</dbReference>